<dbReference type="GO" id="GO:0004867">
    <property type="term" value="F:serine-type endopeptidase inhibitor activity"/>
    <property type="evidence" value="ECO:0007669"/>
    <property type="project" value="InterPro"/>
</dbReference>
<reference evidence="3" key="1">
    <citation type="journal article" date="2016" name="Insect Biochem. Mol. Biol.">
        <title>Multifaceted biological insights from a draft genome sequence of the tobacco hornworm moth, Manduca sexta.</title>
        <authorList>
            <person name="Kanost M.R."/>
            <person name="Arrese E.L."/>
            <person name="Cao X."/>
            <person name="Chen Y.R."/>
            <person name="Chellapilla S."/>
            <person name="Goldsmith M.R."/>
            <person name="Grosse-Wilde E."/>
            <person name="Heckel D.G."/>
            <person name="Herndon N."/>
            <person name="Jiang H."/>
            <person name="Papanicolaou A."/>
            <person name="Qu J."/>
            <person name="Soulages J.L."/>
            <person name="Vogel H."/>
            <person name="Walters J."/>
            <person name="Waterhouse R.M."/>
            <person name="Ahn S.J."/>
            <person name="Almeida F.C."/>
            <person name="An C."/>
            <person name="Aqrawi P."/>
            <person name="Bretschneider A."/>
            <person name="Bryant W.B."/>
            <person name="Bucks S."/>
            <person name="Chao H."/>
            <person name="Chevignon G."/>
            <person name="Christen J.M."/>
            <person name="Clarke D.F."/>
            <person name="Dittmer N.T."/>
            <person name="Ferguson L.C.F."/>
            <person name="Garavelou S."/>
            <person name="Gordon K.H.J."/>
            <person name="Gunaratna R.T."/>
            <person name="Han Y."/>
            <person name="Hauser F."/>
            <person name="He Y."/>
            <person name="Heidel-Fischer H."/>
            <person name="Hirsh A."/>
            <person name="Hu Y."/>
            <person name="Jiang H."/>
            <person name="Kalra D."/>
            <person name="Klinner C."/>
            <person name="Konig C."/>
            <person name="Kovar C."/>
            <person name="Kroll A.R."/>
            <person name="Kuwar S.S."/>
            <person name="Lee S.L."/>
            <person name="Lehman R."/>
            <person name="Li K."/>
            <person name="Li Z."/>
            <person name="Liang H."/>
            <person name="Lovelace S."/>
            <person name="Lu Z."/>
            <person name="Mansfield J.H."/>
            <person name="McCulloch K.J."/>
            <person name="Mathew T."/>
            <person name="Morton B."/>
            <person name="Muzny D.M."/>
            <person name="Neunemann D."/>
            <person name="Ongeri F."/>
            <person name="Pauchet Y."/>
            <person name="Pu L.L."/>
            <person name="Pyrousis I."/>
            <person name="Rao X.J."/>
            <person name="Redding A."/>
            <person name="Roesel C."/>
            <person name="Sanchez-Gracia A."/>
            <person name="Schaack S."/>
            <person name="Shukla A."/>
            <person name="Tetreau G."/>
            <person name="Wang Y."/>
            <person name="Xiong G.H."/>
            <person name="Traut W."/>
            <person name="Walsh T.K."/>
            <person name="Worley K.C."/>
            <person name="Wu D."/>
            <person name="Wu W."/>
            <person name="Wu Y.Q."/>
            <person name="Zhang X."/>
            <person name="Zou Z."/>
            <person name="Zucker H."/>
            <person name="Briscoe A.D."/>
            <person name="Burmester T."/>
            <person name="Clem R.J."/>
            <person name="Feyereisen R."/>
            <person name="Grimmelikhuijzen C.J.P."/>
            <person name="Hamodrakas S.J."/>
            <person name="Hansson B.S."/>
            <person name="Huguet E."/>
            <person name="Jermiin L.S."/>
            <person name="Lan Q."/>
            <person name="Lehman H.K."/>
            <person name="Lorenzen M."/>
            <person name="Merzendorfer H."/>
            <person name="Michalopoulos I."/>
            <person name="Morton D.B."/>
            <person name="Muthukrishnan S."/>
            <person name="Oakeshott J.G."/>
            <person name="Palmer W."/>
            <person name="Park Y."/>
            <person name="Passarelli A.L."/>
            <person name="Rozas J."/>
            <person name="Schwartz L.M."/>
            <person name="Smith W."/>
            <person name="Southgate A."/>
            <person name="Vilcinskas A."/>
            <person name="Vogt R."/>
            <person name="Wang P."/>
            <person name="Werren J."/>
            <person name="Yu X.Q."/>
            <person name="Zhou J.J."/>
            <person name="Brown S.J."/>
            <person name="Scherer S.E."/>
            <person name="Richards S."/>
            <person name="Blissard G.W."/>
        </authorList>
    </citation>
    <scope>NUCLEOTIDE SEQUENCE</scope>
</reference>
<sequence length="409" mass="45040">MIARDTSAQSLLNSLTSGALGLINNDQPDDPCSIDYSDLFANAITDFTNRILEIVVDYEQHFVISPYSMWMALAAVAEGADGTGKDELYEVLGLPSESCVREAFYRTALSLEIPDPGVQFTGKRLLIIDQHSYVIPDWERSVHETGLLDFDFDKLHPDSSEERDRPPFFRTPDIEGNSFLLDELNFVGLWTTGFAPATTFTNFYDENGQIVGPVELMTMTKQVRLAQLPLVDAKVLELPVGVAGRYTMLIAMGVNSIPIKELMSLFQSSVILKVLNELTLNLLPINIAIPRLIVQSDFKAKSMLQAVGVKSIWYEPDATRYITDPPALPEDLSQEISITLDTTGLNPPPADTQGNLLTGLLHAATSLTAKTASLVGREFIANKPFTYCLLDAKTKTIIFAGVFSDPDPK</sequence>
<accession>A0A922CE02</accession>
<dbReference type="InterPro" id="IPR023796">
    <property type="entry name" value="Serpin_dom"/>
</dbReference>
<reference evidence="3" key="2">
    <citation type="submission" date="2020-12" db="EMBL/GenBank/DDBJ databases">
        <authorList>
            <person name="Kanost M."/>
        </authorList>
    </citation>
    <scope>NUCLEOTIDE SEQUENCE</scope>
</reference>
<evidence type="ECO:0000313" key="3">
    <source>
        <dbReference type="EMBL" id="KAG6443420.1"/>
    </source>
</evidence>
<dbReference type="InterPro" id="IPR000215">
    <property type="entry name" value="Serpin_fam"/>
</dbReference>
<evidence type="ECO:0000313" key="4">
    <source>
        <dbReference type="Proteomes" id="UP000791440"/>
    </source>
</evidence>
<organism evidence="3 4">
    <name type="scientific">Manduca sexta</name>
    <name type="common">Tobacco hawkmoth</name>
    <name type="synonym">Tobacco hornworm</name>
    <dbReference type="NCBI Taxonomy" id="7130"/>
    <lineage>
        <taxon>Eukaryota</taxon>
        <taxon>Metazoa</taxon>
        <taxon>Ecdysozoa</taxon>
        <taxon>Arthropoda</taxon>
        <taxon>Hexapoda</taxon>
        <taxon>Insecta</taxon>
        <taxon>Pterygota</taxon>
        <taxon>Neoptera</taxon>
        <taxon>Endopterygota</taxon>
        <taxon>Lepidoptera</taxon>
        <taxon>Glossata</taxon>
        <taxon>Ditrysia</taxon>
        <taxon>Bombycoidea</taxon>
        <taxon>Sphingidae</taxon>
        <taxon>Sphinginae</taxon>
        <taxon>Sphingini</taxon>
        <taxon>Manduca</taxon>
    </lineage>
</organism>
<dbReference type="SMART" id="SM00093">
    <property type="entry name" value="SERPIN"/>
    <property type="match status" value="1"/>
</dbReference>
<comment type="caution">
    <text evidence="3">The sequence shown here is derived from an EMBL/GenBank/DDBJ whole genome shotgun (WGS) entry which is preliminary data.</text>
</comment>
<dbReference type="PANTHER" id="PTHR11461:SF292">
    <property type="entry name" value="SERPIN 100A"/>
    <property type="match status" value="1"/>
</dbReference>
<dbReference type="Proteomes" id="UP000791440">
    <property type="component" value="Unassembled WGS sequence"/>
</dbReference>
<dbReference type="PANTHER" id="PTHR11461">
    <property type="entry name" value="SERINE PROTEASE INHIBITOR, SERPIN"/>
    <property type="match status" value="1"/>
</dbReference>
<feature type="domain" description="Serpin" evidence="2">
    <location>
        <begin position="45"/>
        <end position="406"/>
    </location>
</feature>
<dbReference type="GO" id="GO:0005615">
    <property type="term" value="C:extracellular space"/>
    <property type="evidence" value="ECO:0007669"/>
    <property type="project" value="InterPro"/>
</dbReference>
<name>A0A922CE02_MANSE</name>
<protein>
    <recommendedName>
        <fullName evidence="2">Serpin domain-containing protein</fullName>
    </recommendedName>
</protein>
<evidence type="ECO:0000256" key="1">
    <source>
        <dbReference type="RuleBase" id="RU000411"/>
    </source>
</evidence>
<gene>
    <name evidence="3" type="ORF">O3G_MSEX002871</name>
</gene>
<dbReference type="AlphaFoldDB" id="A0A922CE02"/>
<dbReference type="Pfam" id="PF00079">
    <property type="entry name" value="Serpin"/>
    <property type="match status" value="2"/>
</dbReference>
<keyword evidence="4" id="KW-1185">Reference proteome</keyword>
<evidence type="ECO:0000259" key="2">
    <source>
        <dbReference type="SMART" id="SM00093"/>
    </source>
</evidence>
<proteinExistence type="inferred from homology"/>
<comment type="similarity">
    <text evidence="1">Belongs to the serpin family.</text>
</comment>
<dbReference type="EMBL" id="JH668302">
    <property type="protein sequence ID" value="KAG6443420.1"/>
    <property type="molecule type" value="Genomic_DNA"/>
</dbReference>